<accession>A0A660SI43</accession>
<reference evidence="8 9" key="1">
    <citation type="submission" date="2018-06" db="EMBL/GenBank/DDBJ databases">
        <title>Extensive metabolic versatility and redundancy in microbially diverse, dynamic hydrothermal sediments.</title>
        <authorList>
            <person name="Dombrowski N."/>
            <person name="Teske A."/>
            <person name="Baker B.J."/>
        </authorList>
    </citation>
    <scope>NUCLEOTIDE SEQUENCE [LARGE SCALE GENOMIC DNA]</scope>
    <source>
        <strain evidence="8">B36_G15</strain>
    </source>
</reference>
<keyword evidence="4 7" id="KW-0812">Transmembrane</keyword>
<dbReference type="GO" id="GO:0005886">
    <property type="term" value="C:plasma membrane"/>
    <property type="evidence" value="ECO:0007669"/>
    <property type="project" value="UniProtKB-SubCell"/>
</dbReference>
<gene>
    <name evidence="8" type="ORF">DRP53_05065</name>
</gene>
<keyword evidence="7" id="KW-0653">Protein transport</keyword>
<comment type="subcellular location">
    <subcellularLocation>
        <location evidence="1">Cell membrane</location>
        <topology evidence="1">Single-pass membrane protein</topology>
    </subcellularLocation>
    <subcellularLocation>
        <location evidence="7">Cell membrane</location>
        <topology evidence="7">Single-pass type II membrane protein</topology>
    </subcellularLocation>
</comment>
<comment type="similarity">
    <text evidence="2 7">Belongs to the ExbD/TolR family.</text>
</comment>
<dbReference type="AlphaFoldDB" id="A0A660SI43"/>
<keyword evidence="5" id="KW-1133">Transmembrane helix</keyword>
<dbReference type="PANTHER" id="PTHR30558:SF3">
    <property type="entry name" value="BIOPOLYMER TRANSPORT PROTEIN EXBD-RELATED"/>
    <property type="match status" value="1"/>
</dbReference>
<dbReference type="Gene3D" id="3.30.420.270">
    <property type="match status" value="1"/>
</dbReference>
<evidence type="ECO:0000256" key="4">
    <source>
        <dbReference type="ARBA" id="ARBA00022692"/>
    </source>
</evidence>
<keyword evidence="3" id="KW-1003">Cell membrane</keyword>
<dbReference type="PANTHER" id="PTHR30558">
    <property type="entry name" value="EXBD MEMBRANE COMPONENT OF PMF-DRIVEN MACROMOLECULE IMPORT SYSTEM"/>
    <property type="match status" value="1"/>
</dbReference>
<dbReference type="GO" id="GO:0015031">
    <property type="term" value="P:protein transport"/>
    <property type="evidence" value="ECO:0007669"/>
    <property type="project" value="UniProtKB-KW"/>
</dbReference>
<dbReference type="EMBL" id="QNBE01000040">
    <property type="protein sequence ID" value="RKX70407.1"/>
    <property type="molecule type" value="Genomic_DNA"/>
</dbReference>
<dbReference type="InterPro" id="IPR003400">
    <property type="entry name" value="ExbD"/>
</dbReference>
<dbReference type="Pfam" id="PF02472">
    <property type="entry name" value="ExbD"/>
    <property type="match status" value="1"/>
</dbReference>
<protein>
    <submittedName>
        <fullName evidence="8">Biopolymer transporter ExbD</fullName>
    </submittedName>
</protein>
<evidence type="ECO:0000256" key="7">
    <source>
        <dbReference type="RuleBase" id="RU003879"/>
    </source>
</evidence>
<dbReference type="GO" id="GO:0022857">
    <property type="term" value="F:transmembrane transporter activity"/>
    <property type="evidence" value="ECO:0007669"/>
    <property type="project" value="InterPro"/>
</dbReference>
<evidence type="ECO:0000256" key="3">
    <source>
        <dbReference type="ARBA" id="ARBA00022475"/>
    </source>
</evidence>
<evidence type="ECO:0000256" key="1">
    <source>
        <dbReference type="ARBA" id="ARBA00004162"/>
    </source>
</evidence>
<name>A0A660SI43_UNCW3</name>
<dbReference type="Proteomes" id="UP000268469">
    <property type="component" value="Unassembled WGS sequence"/>
</dbReference>
<evidence type="ECO:0000313" key="9">
    <source>
        <dbReference type="Proteomes" id="UP000268469"/>
    </source>
</evidence>
<evidence type="ECO:0000256" key="5">
    <source>
        <dbReference type="ARBA" id="ARBA00022989"/>
    </source>
</evidence>
<keyword evidence="7" id="KW-0813">Transport</keyword>
<proteinExistence type="inferred from homology"/>
<evidence type="ECO:0000313" key="8">
    <source>
        <dbReference type="EMBL" id="RKX70407.1"/>
    </source>
</evidence>
<organism evidence="8 9">
    <name type="scientific">candidate division WOR-3 bacterium</name>
    <dbReference type="NCBI Taxonomy" id="2052148"/>
    <lineage>
        <taxon>Bacteria</taxon>
        <taxon>Bacteria division WOR-3</taxon>
    </lineage>
</organism>
<evidence type="ECO:0000256" key="2">
    <source>
        <dbReference type="ARBA" id="ARBA00005811"/>
    </source>
</evidence>
<keyword evidence="6" id="KW-0472">Membrane</keyword>
<evidence type="ECO:0000256" key="6">
    <source>
        <dbReference type="ARBA" id="ARBA00023136"/>
    </source>
</evidence>
<sequence>MRLREKENRKPPSIPTASMGDVAFLIIIFFITSTVFSKDRGLKLILPEKSTVVAKIKKENILTIKINAIGEVMVDKEIFTDLKMIRSRVEDGLANNDSLVISIKTHPEARYERMIQVLDQVRLAGAKRISLVPIKTGG</sequence>
<comment type="caution">
    <text evidence="8">The sequence shown here is derived from an EMBL/GenBank/DDBJ whole genome shotgun (WGS) entry which is preliminary data.</text>
</comment>